<dbReference type="OrthoDB" id="3648289at2759"/>
<reference evidence="3" key="1">
    <citation type="submission" date="2022-06" db="EMBL/GenBank/DDBJ databases">
        <title>Complete genome sequences of two strains of the flax pathogen Septoria linicola.</title>
        <authorList>
            <person name="Lapalu N."/>
            <person name="Simon A."/>
            <person name="Demenou B."/>
            <person name="Paumier D."/>
            <person name="Guillot M.-P."/>
            <person name="Gout L."/>
            <person name="Valade R."/>
        </authorList>
    </citation>
    <scope>NUCLEOTIDE SEQUENCE</scope>
    <source>
        <strain evidence="3">SE15195</strain>
    </source>
</reference>
<evidence type="ECO:0000256" key="1">
    <source>
        <dbReference type="SAM" id="MobiDB-lite"/>
    </source>
</evidence>
<feature type="chain" id="PRO_5040431391" evidence="2">
    <location>
        <begin position="16"/>
        <end position="465"/>
    </location>
</feature>
<evidence type="ECO:0000313" key="4">
    <source>
        <dbReference type="Proteomes" id="UP001056384"/>
    </source>
</evidence>
<feature type="signal peptide" evidence="2">
    <location>
        <begin position="1"/>
        <end position="15"/>
    </location>
</feature>
<evidence type="ECO:0000256" key="2">
    <source>
        <dbReference type="SAM" id="SignalP"/>
    </source>
</evidence>
<feature type="compositionally biased region" description="Polar residues" evidence="1">
    <location>
        <begin position="49"/>
        <end position="75"/>
    </location>
</feature>
<feature type="region of interest" description="Disordered" evidence="1">
    <location>
        <begin position="17"/>
        <end position="87"/>
    </location>
</feature>
<sequence>MKLLACMPILALVAAMPKENRSTTSTSRTSSTTSTSCSKTSTASAPAYTDNQPTSNYDVPPSYSTSSELDTYGSQTRPHGYPTPGPPPYYYPRKCPAKTVTSIYGAASTITVTTTLPYYGTSCAVTQTASGSGSSCPSTTIEMTETAPAETSTVTETLPVVTITDFVVTPPVVTSTITLSAPFLKRRSAATCTGGSTSTITIDGYGQDTTSTVTSYLGAECSTITESFECASPTATSLTTLTLEPSTTTSTVPASTSSITVTLVPSTVTATLSPTTTFNVLRATGVLPLDAEPEEVALANSNNMYASLRRMPGASDGSYAITFDNAITSPETAAQFTLDGTNFLGTGNGATDYIANTFYTDRSGYFFMSPSADPADATDGYPAIRCSVDPITTLLSCNNGPPDRFKNQFTVCEGGSYAGFNPNGNLFLTRDPDAQECPRVTIFFERVVLFELIPPAAGPTGEESQ</sequence>
<evidence type="ECO:0000313" key="3">
    <source>
        <dbReference type="EMBL" id="USW59229.1"/>
    </source>
</evidence>
<proteinExistence type="predicted"/>
<dbReference type="AlphaFoldDB" id="A0A9Q9B1I0"/>
<feature type="compositionally biased region" description="Low complexity" evidence="1">
    <location>
        <begin position="22"/>
        <end position="44"/>
    </location>
</feature>
<keyword evidence="2" id="KW-0732">Signal</keyword>
<organism evidence="3 4">
    <name type="scientific">Septoria linicola</name>
    <dbReference type="NCBI Taxonomy" id="215465"/>
    <lineage>
        <taxon>Eukaryota</taxon>
        <taxon>Fungi</taxon>
        <taxon>Dikarya</taxon>
        <taxon>Ascomycota</taxon>
        <taxon>Pezizomycotina</taxon>
        <taxon>Dothideomycetes</taxon>
        <taxon>Dothideomycetidae</taxon>
        <taxon>Mycosphaerellales</taxon>
        <taxon>Mycosphaerellaceae</taxon>
        <taxon>Septoria</taxon>
    </lineage>
</organism>
<keyword evidence="4" id="KW-1185">Reference proteome</keyword>
<protein>
    <submittedName>
        <fullName evidence="3">Uncharacterized protein</fullName>
    </submittedName>
</protein>
<dbReference type="Proteomes" id="UP001056384">
    <property type="component" value="Chromosome 12"/>
</dbReference>
<gene>
    <name evidence="3" type="ORF">Slin15195_G125480</name>
</gene>
<name>A0A9Q9B1I0_9PEZI</name>
<accession>A0A9Q9B1I0</accession>
<dbReference type="EMBL" id="CP099429">
    <property type="protein sequence ID" value="USW59229.1"/>
    <property type="molecule type" value="Genomic_DNA"/>
</dbReference>